<dbReference type="AlphaFoldDB" id="A0A327KPQ7"/>
<keyword evidence="3" id="KW-1185">Reference proteome</keyword>
<evidence type="ECO:0008006" key="4">
    <source>
        <dbReference type="Google" id="ProtNLM"/>
    </source>
</evidence>
<protein>
    <recommendedName>
        <fullName evidence="4">Cellulose biosynthesis protein BcsS</fullName>
    </recommendedName>
</protein>
<dbReference type="OrthoDB" id="8479338at2"/>
<name>A0A327KPQ7_9BRAD</name>
<reference evidence="2 3" key="1">
    <citation type="submission" date="2017-07" db="EMBL/GenBank/DDBJ databases">
        <title>Draft Genome Sequences of Select Purple Nonsulfur Bacteria.</title>
        <authorList>
            <person name="Lasarre B."/>
            <person name="Mckinlay J.B."/>
        </authorList>
    </citation>
    <scope>NUCLEOTIDE SEQUENCE [LARGE SCALE GENOMIC DNA]</scope>
    <source>
        <strain evidence="2 3">DSM 5909</strain>
    </source>
</reference>
<sequence>MCRSGIGAVALATALLGAPVCMPAASAQPAATAPVSADLLATLEAERLLLFGGTDFWRAGGFLHGGFAWAPDGLAHDGPVFKVLAGAGTYQYRVGRTPIEAAQTLLSVTPGWIFRRDRFIAVVHGGIDLQDQWTLPVDPGNPLRGPHAGMRLGLETWWEPLQDVMVKSHATWSSTGHGWGAGAAAGYRMLQTWYGGLFVGPEVQAYGDATYHQLRAGLHGTALQYGPYQWSAGMGWVTDSDHRSGLYVRIGVLTKM</sequence>
<dbReference type="InterPro" id="IPR031485">
    <property type="entry name" value="CBP_BcsS"/>
</dbReference>
<proteinExistence type="predicted"/>
<evidence type="ECO:0000313" key="3">
    <source>
        <dbReference type="Proteomes" id="UP000249130"/>
    </source>
</evidence>
<dbReference type="Pfam" id="PF17036">
    <property type="entry name" value="CBP_BcsS"/>
    <property type="match status" value="1"/>
</dbReference>
<evidence type="ECO:0000256" key="1">
    <source>
        <dbReference type="SAM" id="SignalP"/>
    </source>
</evidence>
<comment type="caution">
    <text evidence="2">The sequence shown here is derived from an EMBL/GenBank/DDBJ whole genome shotgun (WGS) entry which is preliminary data.</text>
</comment>
<dbReference type="Proteomes" id="UP000249130">
    <property type="component" value="Unassembled WGS sequence"/>
</dbReference>
<evidence type="ECO:0000313" key="2">
    <source>
        <dbReference type="EMBL" id="RAI39355.1"/>
    </source>
</evidence>
<feature type="chain" id="PRO_5016255990" description="Cellulose biosynthesis protein BcsS" evidence="1">
    <location>
        <begin position="28"/>
        <end position="256"/>
    </location>
</feature>
<accession>A0A327KPQ7</accession>
<gene>
    <name evidence="2" type="ORF">CH341_25995</name>
</gene>
<dbReference type="EMBL" id="NPEX01000294">
    <property type="protein sequence ID" value="RAI39355.1"/>
    <property type="molecule type" value="Genomic_DNA"/>
</dbReference>
<organism evidence="2 3">
    <name type="scientific">Rhodoplanes roseus</name>
    <dbReference type="NCBI Taxonomy" id="29409"/>
    <lineage>
        <taxon>Bacteria</taxon>
        <taxon>Pseudomonadati</taxon>
        <taxon>Pseudomonadota</taxon>
        <taxon>Alphaproteobacteria</taxon>
        <taxon>Hyphomicrobiales</taxon>
        <taxon>Nitrobacteraceae</taxon>
        <taxon>Rhodoplanes</taxon>
    </lineage>
</organism>
<feature type="signal peptide" evidence="1">
    <location>
        <begin position="1"/>
        <end position="27"/>
    </location>
</feature>
<keyword evidence="1" id="KW-0732">Signal</keyword>